<organism evidence="1 2">
    <name type="scientific">Chaenocephalus aceratus</name>
    <name type="common">Blackfin icefish</name>
    <name type="synonym">Chaenichthys aceratus</name>
    <dbReference type="NCBI Taxonomy" id="36190"/>
    <lineage>
        <taxon>Eukaryota</taxon>
        <taxon>Metazoa</taxon>
        <taxon>Chordata</taxon>
        <taxon>Craniata</taxon>
        <taxon>Vertebrata</taxon>
        <taxon>Euteleostomi</taxon>
        <taxon>Actinopterygii</taxon>
        <taxon>Neopterygii</taxon>
        <taxon>Teleostei</taxon>
        <taxon>Neoteleostei</taxon>
        <taxon>Acanthomorphata</taxon>
        <taxon>Eupercaria</taxon>
        <taxon>Perciformes</taxon>
        <taxon>Notothenioidei</taxon>
        <taxon>Channichthyidae</taxon>
        <taxon>Chaenocephalus</taxon>
    </lineage>
</organism>
<evidence type="ECO:0000313" key="1">
    <source>
        <dbReference type="EMBL" id="KAI4828514.1"/>
    </source>
</evidence>
<name>A0ACB9XMH0_CHAAC</name>
<proteinExistence type="predicted"/>
<evidence type="ECO:0000313" key="2">
    <source>
        <dbReference type="Proteomes" id="UP001057452"/>
    </source>
</evidence>
<protein>
    <submittedName>
        <fullName evidence="1">Uncharacterized protein</fullName>
    </submittedName>
</protein>
<dbReference type="Proteomes" id="UP001057452">
    <property type="component" value="Chromosome 4"/>
</dbReference>
<accession>A0ACB9XMH0</accession>
<keyword evidence="2" id="KW-1185">Reference proteome</keyword>
<dbReference type="EMBL" id="CM043788">
    <property type="protein sequence ID" value="KAI4828514.1"/>
    <property type="molecule type" value="Genomic_DNA"/>
</dbReference>
<feature type="non-terminal residue" evidence="1">
    <location>
        <position position="1"/>
    </location>
</feature>
<reference evidence="1" key="1">
    <citation type="submission" date="2022-05" db="EMBL/GenBank/DDBJ databases">
        <title>Chromosome-level genome of Chaenocephalus aceratus.</title>
        <authorList>
            <person name="Park H."/>
        </authorList>
    </citation>
    <scope>NUCLEOTIDE SEQUENCE</scope>
    <source>
        <strain evidence="1">KU_202001</strain>
    </source>
</reference>
<gene>
    <name evidence="1" type="ORF">KUCAC02_022596</name>
</gene>
<sequence length="80" mass="9182">WKEEQKPSSGIREPWLHVELLNIVNINSHIKRLAGLSQGRTSSNRAFMRRPSDQKESFTSYLFSLFLPLGFPPLSLPLCL</sequence>
<comment type="caution">
    <text evidence="1">The sequence shown here is derived from an EMBL/GenBank/DDBJ whole genome shotgun (WGS) entry which is preliminary data.</text>
</comment>
<feature type="non-terminal residue" evidence="1">
    <location>
        <position position="80"/>
    </location>
</feature>